<dbReference type="STRING" id="103827.A0A0N5CLR8"/>
<protein>
    <submittedName>
        <fullName evidence="2 4">Uncharacterized protein</fullName>
    </submittedName>
</protein>
<dbReference type="OrthoDB" id="5790219at2759"/>
<gene>
    <name evidence="2" type="ORF">TCLT_LOCUS1066</name>
</gene>
<evidence type="ECO:0000313" key="2">
    <source>
        <dbReference type="EMBL" id="VDM96304.1"/>
    </source>
</evidence>
<accession>A0A0N5CLR8</accession>
<evidence type="ECO:0000313" key="3">
    <source>
        <dbReference type="Proteomes" id="UP000276776"/>
    </source>
</evidence>
<feature type="compositionally biased region" description="Basic and acidic residues" evidence="1">
    <location>
        <begin position="33"/>
        <end position="50"/>
    </location>
</feature>
<dbReference type="AlphaFoldDB" id="A0A0N5CLR8"/>
<dbReference type="WBParaSite" id="TCLT_0000106501-mRNA-1">
    <property type="protein sequence ID" value="TCLT_0000106501-mRNA-1"/>
    <property type="gene ID" value="TCLT_0000106501"/>
</dbReference>
<evidence type="ECO:0000256" key="1">
    <source>
        <dbReference type="SAM" id="MobiDB-lite"/>
    </source>
</evidence>
<dbReference type="EMBL" id="UYYF01000113">
    <property type="protein sequence ID" value="VDM96304.1"/>
    <property type="molecule type" value="Genomic_DNA"/>
</dbReference>
<reference evidence="2 3" key="2">
    <citation type="submission" date="2018-11" db="EMBL/GenBank/DDBJ databases">
        <authorList>
            <consortium name="Pathogen Informatics"/>
        </authorList>
    </citation>
    <scope>NUCLEOTIDE SEQUENCE [LARGE SCALE GENOMIC DNA]</scope>
</reference>
<organism evidence="4">
    <name type="scientific">Thelazia callipaeda</name>
    <name type="common">Oriental eyeworm</name>
    <name type="synonym">Parasitic nematode</name>
    <dbReference type="NCBI Taxonomy" id="103827"/>
    <lineage>
        <taxon>Eukaryota</taxon>
        <taxon>Metazoa</taxon>
        <taxon>Ecdysozoa</taxon>
        <taxon>Nematoda</taxon>
        <taxon>Chromadorea</taxon>
        <taxon>Rhabditida</taxon>
        <taxon>Spirurina</taxon>
        <taxon>Spiruromorpha</taxon>
        <taxon>Thelazioidea</taxon>
        <taxon>Thelaziidae</taxon>
        <taxon>Thelazia</taxon>
    </lineage>
</organism>
<feature type="region of interest" description="Disordered" evidence="1">
    <location>
        <begin position="20"/>
        <end position="54"/>
    </location>
</feature>
<feature type="compositionally biased region" description="Polar residues" evidence="1">
    <location>
        <begin position="20"/>
        <end position="32"/>
    </location>
</feature>
<reference evidence="4" key="1">
    <citation type="submission" date="2017-02" db="UniProtKB">
        <authorList>
            <consortium name="WormBaseParasite"/>
        </authorList>
    </citation>
    <scope>IDENTIFICATION</scope>
</reference>
<name>A0A0N5CLR8_THECL</name>
<dbReference type="Proteomes" id="UP000276776">
    <property type="component" value="Unassembled WGS sequence"/>
</dbReference>
<keyword evidence="3" id="KW-1185">Reference proteome</keyword>
<evidence type="ECO:0000313" key="4">
    <source>
        <dbReference type="WBParaSite" id="TCLT_0000106501-mRNA-1"/>
    </source>
</evidence>
<proteinExistence type="predicted"/>
<sequence>MRNMLEWPVFKFLRFSTTSNNTQPSLSTQYQQLKEDDDRKDSETEQRITKTEQYTTNPIRISKIRTRINSSDYTLDKGSYSDAYMLSFNNEKYVKNENMDELDRVPVDFSTPSAPTLLTDPNEVGLVCIYYFSHSS</sequence>